<evidence type="ECO:0000313" key="2">
    <source>
        <dbReference type="Proteomes" id="UP000011182"/>
    </source>
</evidence>
<protein>
    <submittedName>
        <fullName evidence="1">Uncharacterized protein</fullName>
    </submittedName>
</protein>
<sequence>MEKKKQADCRNFRQFFCFYSSSLLRIHTVKCTKEDFSTNSRFLVCQISFLVEKRRKT</sequence>
<comment type="caution">
    <text evidence="1">The sequence shown here is derived from an EMBL/GenBank/DDBJ whole genome shotgun (WGS) entry which is preliminary data.</text>
</comment>
<dbReference type="Proteomes" id="UP000011182">
    <property type="component" value="Unassembled WGS sequence"/>
</dbReference>
<proteinExistence type="predicted"/>
<gene>
    <name evidence="1" type="ORF">BSI_09650</name>
</gene>
<evidence type="ECO:0000313" key="1">
    <source>
        <dbReference type="EMBL" id="ELS61886.1"/>
    </source>
</evidence>
<reference evidence="1 2" key="1">
    <citation type="journal article" date="2014" name="Syst. Appl. Microbiol.">
        <title>Genomic insights into the taxonomic status of the three subspecies of Bacillus subtilis.</title>
        <authorList>
            <person name="Yi H."/>
            <person name="Chun J."/>
            <person name="Cha C.J."/>
        </authorList>
    </citation>
    <scope>NUCLEOTIDE SEQUENCE [LARGE SCALE GENOMIC DNA]</scope>
    <source>
        <strain evidence="1 2">KCTC 13429</strain>
    </source>
</reference>
<name>A0A9W5LJL9_9BACI</name>
<organism evidence="1 2">
    <name type="scientific">Bacillus inaquosorum KCTC 13429</name>
    <dbReference type="NCBI Taxonomy" id="1236548"/>
    <lineage>
        <taxon>Bacteria</taxon>
        <taxon>Bacillati</taxon>
        <taxon>Bacillota</taxon>
        <taxon>Bacilli</taxon>
        <taxon>Bacillales</taxon>
        <taxon>Bacillaceae</taxon>
        <taxon>Bacillus</taxon>
    </lineage>
</organism>
<accession>A0A9W5LJL9</accession>
<keyword evidence="2" id="KW-1185">Reference proteome</keyword>
<dbReference type="AlphaFoldDB" id="A0A9W5LJL9"/>
<dbReference type="EMBL" id="AMXN01000002">
    <property type="protein sequence ID" value="ELS61886.1"/>
    <property type="molecule type" value="Genomic_DNA"/>
</dbReference>